<dbReference type="PANTHER" id="PTHR13622:SF8">
    <property type="entry name" value="THIAMIN PYROPHOSPHOKINASE 1"/>
    <property type="match status" value="1"/>
</dbReference>
<dbReference type="Pfam" id="PF00293">
    <property type="entry name" value="NUDIX"/>
    <property type="match status" value="1"/>
</dbReference>
<evidence type="ECO:0000313" key="2">
    <source>
        <dbReference type="EMBL" id="KIK97540.1"/>
    </source>
</evidence>
<evidence type="ECO:0000313" key="3">
    <source>
        <dbReference type="Proteomes" id="UP000054538"/>
    </source>
</evidence>
<keyword evidence="3" id="KW-1185">Reference proteome</keyword>
<dbReference type="FunFam" id="3.90.79.10:FF:000019">
    <property type="entry name" value="Thiamin pyrophosphokinase, putative"/>
    <property type="match status" value="1"/>
</dbReference>
<dbReference type="InterPro" id="IPR000086">
    <property type="entry name" value="NUDIX_hydrolase_dom"/>
</dbReference>
<dbReference type="OrthoDB" id="10261522at2759"/>
<dbReference type="InParanoid" id="A0A0D0EBF7"/>
<dbReference type="STRING" id="930991.A0A0D0EBF7"/>
<dbReference type="GO" id="GO:0044715">
    <property type="term" value="F:8-oxo-dGDP phosphatase activity"/>
    <property type="evidence" value="ECO:0007669"/>
    <property type="project" value="UniProtKB-ARBA"/>
</dbReference>
<dbReference type="Gene3D" id="3.90.79.10">
    <property type="entry name" value="Nucleoside Triphosphate Pyrophosphohydrolase"/>
    <property type="match status" value="1"/>
</dbReference>
<reference evidence="3" key="2">
    <citation type="submission" date="2015-01" db="EMBL/GenBank/DDBJ databases">
        <title>Evolutionary Origins and Diversification of the Mycorrhizal Mutualists.</title>
        <authorList>
            <consortium name="DOE Joint Genome Institute"/>
            <consortium name="Mycorrhizal Genomics Consortium"/>
            <person name="Kohler A."/>
            <person name="Kuo A."/>
            <person name="Nagy L.G."/>
            <person name="Floudas D."/>
            <person name="Copeland A."/>
            <person name="Barry K.W."/>
            <person name="Cichocki N."/>
            <person name="Veneault-Fourrey C."/>
            <person name="LaButti K."/>
            <person name="Lindquist E.A."/>
            <person name="Lipzen A."/>
            <person name="Lundell T."/>
            <person name="Morin E."/>
            <person name="Murat C."/>
            <person name="Riley R."/>
            <person name="Ohm R."/>
            <person name="Sun H."/>
            <person name="Tunlid A."/>
            <person name="Henrissat B."/>
            <person name="Grigoriev I.V."/>
            <person name="Hibbett D.S."/>
            <person name="Martin F."/>
        </authorList>
    </citation>
    <scope>NUCLEOTIDE SEQUENCE [LARGE SCALE GENOMIC DNA]</scope>
    <source>
        <strain evidence="3">Ve08.2h10</strain>
    </source>
</reference>
<accession>A0A0D0EBF7</accession>
<feature type="domain" description="Nudix hydrolase" evidence="1">
    <location>
        <begin position="207"/>
        <end position="357"/>
    </location>
</feature>
<protein>
    <recommendedName>
        <fullName evidence="1">Nudix hydrolase domain-containing protein</fullName>
    </recommendedName>
</protein>
<evidence type="ECO:0000259" key="1">
    <source>
        <dbReference type="PROSITE" id="PS51462"/>
    </source>
</evidence>
<dbReference type="EMBL" id="KN824931">
    <property type="protein sequence ID" value="KIK97540.1"/>
    <property type="molecule type" value="Genomic_DNA"/>
</dbReference>
<organism evidence="2 3">
    <name type="scientific">Paxillus rubicundulus Ve08.2h10</name>
    <dbReference type="NCBI Taxonomy" id="930991"/>
    <lineage>
        <taxon>Eukaryota</taxon>
        <taxon>Fungi</taxon>
        <taxon>Dikarya</taxon>
        <taxon>Basidiomycota</taxon>
        <taxon>Agaricomycotina</taxon>
        <taxon>Agaricomycetes</taxon>
        <taxon>Agaricomycetidae</taxon>
        <taxon>Boletales</taxon>
        <taxon>Paxilineae</taxon>
        <taxon>Paxillaceae</taxon>
        <taxon>Paxillus</taxon>
    </lineage>
</organism>
<reference evidence="2 3" key="1">
    <citation type="submission" date="2014-04" db="EMBL/GenBank/DDBJ databases">
        <authorList>
            <consortium name="DOE Joint Genome Institute"/>
            <person name="Kuo A."/>
            <person name="Kohler A."/>
            <person name="Jargeat P."/>
            <person name="Nagy L.G."/>
            <person name="Floudas D."/>
            <person name="Copeland A."/>
            <person name="Barry K.W."/>
            <person name="Cichocki N."/>
            <person name="Veneault-Fourrey C."/>
            <person name="LaButti K."/>
            <person name="Lindquist E.A."/>
            <person name="Lipzen A."/>
            <person name="Lundell T."/>
            <person name="Morin E."/>
            <person name="Murat C."/>
            <person name="Sun H."/>
            <person name="Tunlid A."/>
            <person name="Henrissat B."/>
            <person name="Grigoriev I.V."/>
            <person name="Hibbett D.S."/>
            <person name="Martin F."/>
            <person name="Nordberg H.P."/>
            <person name="Cantor M.N."/>
            <person name="Hua S.X."/>
        </authorList>
    </citation>
    <scope>NUCLEOTIDE SEQUENCE [LARGE SCALE GENOMIC DNA]</scope>
    <source>
        <strain evidence="2 3">Ve08.2h10</strain>
    </source>
</reference>
<dbReference type="Proteomes" id="UP000054538">
    <property type="component" value="Unassembled WGS sequence"/>
</dbReference>
<dbReference type="PROSITE" id="PS51462">
    <property type="entry name" value="NUDIX"/>
    <property type="match status" value="1"/>
</dbReference>
<dbReference type="SUPFAM" id="SSF55811">
    <property type="entry name" value="Nudix"/>
    <property type="match status" value="1"/>
</dbReference>
<dbReference type="PANTHER" id="PTHR13622">
    <property type="entry name" value="THIAMIN PYROPHOSPHOKINASE"/>
    <property type="match status" value="1"/>
</dbReference>
<dbReference type="CDD" id="cd03676">
    <property type="entry name" value="NUDIX_Tnr3_like"/>
    <property type="match status" value="1"/>
</dbReference>
<gene>
    <name evidence="2" type="ORF">PAXRUDRAFT_824841</name>
</gene>
<dbReference type="Pfam" id="PF15916">
    <property type="entry name" value="DUF4743"/>
    <property type="match status" value="1"/>
</dbReference>
<name>A0A0D0EBF7_9AGAM</name>
<dbReference type="InterPro" id="IPR015797">
    <property type="entry name" value="NUDIX_hydrolase-like_dom_sf"/>
</dbReference>
<sequence>MRLGASHCFARHAQAFRWLPHNAPKTSRRALLRSMTTAVPPQSSVLPLVLSSINLALPSGPFDDPTTTHRASCHASSVSAAEEERLLPMFLHSSLPKSPIGFLRPKVVEAILRDHEQSGKNSIWNVFRRPDDSAWAIAFADHIADFKARSQAMSTCLKTWRDEGSFPDILRGWSNEIYPVYTPQRCRPKNHTSAYAFGIERAALPLFGFVNFGCLLTAFYDCPRTGRTMLWIPRRSLSKSTWPGRYDCTVGGGMALGETPNDTIIRECAEEASLPPSFVQANLRSTGVLTFMNRSPSRWILPGIYYLYELRLPSNGSIQPRTNIEDGEVDSFGLMSVDEAMRLLMNGEFKPSSAMALVDLCIRRGVITPESDPRYLDICMALRRPVVLPLP</sequence>
<proteinExistence type="predicted"/>
<dbReference type="AlphaFoldDB" id="A0A0D0EBF7"/>
<dbReference type="HOGENOM" id="CLU_048013_0_1_1"/>
<dbReference type="InterPro" id="IPR031804">
    <property type="entry name" value="DUF4743"/>
</dbReference>